<evidence type="ECO:0000313" key="3">
    <source>
        <dbReference type="EMBL" id="VDC19245.1"/>
    </source>
</evidence>
<dbReference type="Proteomes" id="UP000277498">
    <property type="component" value="Unassembled WGS sequence"/>
</dbReference>
<dbReference type="GO" id="GO:0016020">
    <property type="term" value="C:membrane"/>
    <property type="evidence" value="ECO:0007669"/>
    <property type="project" value="TreeGrafter"/>
</dbReference>
<dbReference type="PANTHER" id="PTHR48085:SF5">
    <property type="entry name" value="CADMIUM_ZINC-TRANSPORTING ATPASE HMA4-RELATED"/>
    <property type="match status" value="1"/>
</dbReference>
<dbReference type="PANTHER" id="PTHR48085">
    <property type="entry name" value="CADMIUM/ZINC-TRANSPORTING ATPASE HMA2-RELATED"/>
    <property type="match status" value="1"/>
</dbReference>
<dbReference type="InterPro" id="IPR023214">
    <property type="entry name" value="HAD_sf"/>
</dbReference>
<dbReference type="GO" id="GO:0015086">
    <property type="term" value="F:cadmium ion transmembrane transporter activity"/>
    <property type="evidence" value="ECO:0007669"/>
    <property type="project" value="TreeGrafter"/>
</dbReference>
<dbReference type="EMBL" id="UXAW01000029">
    <property type="protein sequence ID" value="VDC19245.1"/>
    <property type="molecule type" value="Genomic_DNA"/>
</dbReference>
<dbReference type="AlphaFoldDB" id="A0A3P5WC51"/>
<keyword evidence="3" id="KW-0378">Hydrolase</keyword>
<evidence type="ECO:0000313" key="4">
    <source>
        <dbReference type="Proteomes" id="UP000277498"/>
    </source>
</evidence>
<keyword evidence="2" id="KW-1133">Transmembrane helix</keyword>
<evidence type="ECO:0000256" key="2">
    <source>
        <dbReference type="SAM" id="Phobius"/>
    </source>
</evidence>
<proteinExistence type="inferred from homology"/>
<feature type="transmembrane region" description="Helical" evidence="2">
    <location>
        <begin position="71"/>
        <end position="89"/>
    </location>
</feature>
<sequence length="109" mass="11222">MIATGAAGSDVAIETANIALMANDLDMLAEATAISRATLRNMRQNLVIALLTVAGLLAGVFNGDVHMAEGMLIHQLSVLVVIANAMRLLRVPRGPGGRRPVPAAVPATA</sequence>
<name>A0A3P5WC51_9RHOB</name>
<protein>
    <submittedName>
        <fullName evidence="3">Zinc-transporting ATPase</fullName>
        <ecNumber evidence="3">3.6.3.-</ecNumber>
    </submittedName>
</protein>
<keyword evidence="2" id="KW-0812">Transmembrane</keyword>
<gene>
    <name evidence="3" type="primary">zosA_2</name>
    <name evidence="3" type="ORF">XINFAN_00141</name>
</gene>
<accession>A0A3P5WC51</accession>
<keyword evidence="2" id="KW-0472">Membrane</keyword>
<dbReference type="InterPro" id="IPR036412">
    <property type="entry name" value="HAD-like_sf"/>
</dbReference>
<feature type="transmembrane region" description="Helical" evidence="2">
    <location>
        <begin position="46"/>
        <end position="65"/>
    </location>
</feature>
<reference evidence="3 4" key="1">
    <citation type="submission" date="2018-11" db="EMBL/GenBank/DDBJ databases">
        <authorList>
            <person name="Criscuolo A."/>
        </authorList>
    </citation>
    <scope>NUCLEOTIDE SEQUENCE [LARGE SCALE GENOMIC DNA]</scope>
    <source>
        <strain evidence="3">ACIP111625</strain>
    </source>
</reference>
<dbReference type="EC" id="3.6.3.-" evidence="3"/>
<keyword evidence="4" id="KW-1185">Reference proteome</keyword>
<dbReference type="GO" id="GO:0016787">
    <property type="term" value="F:hydrolase activity"/>
    <property type="evidence" value="ECO:0007669"/>
    <property type="project" value="UniProtKB-KW"/>
</dbReference>
<dbReference type="Gene3D" id="3.40.50.1000">
    <property type="entry name" value="HAD superfamily/HAD-like"/>
    <property type="match status" value="1"/>
</dbReference>
<dbReference type="SUPFAM" id="SSF56784">
    <property type="entry name" value="HAD-like"/>
    <property type="match status" value="1"/>
</dbReference>
<comment type="similarity">
    <text evidence="1">Belongs to the cation transport ATPase (P-type) (TC 3.A.3) family. Type IB subfamily.</text>
</comment>
<evidence type="ECO:0000256" key="1">
    <source>
        <dbReference type="ARBA" id="ARBA00006024"/>
    </source>
</evidence>
<dbReference type="InterPro" id="IPR051014">
    <property type="entry name" value="Cation_Transport_ATPase_IB"/>
</dbReference>
<organism evidence="3 4">
    <name type="scientific">Pseudogemmobacter humi</name>
    <dbReference type="NCBI Taxonomy" id="2483812"/>
    <lineage>
        <taxon>Bacteria</taxon>
        <taxon>Pseudomonadati</taxon>
        <taxon>Pseudomonadota</taxon>
        <taxon>Alphaproteobacteria</taxon>
        <taxon>Rhodobacterales</taxon>
        <taxon>Paracoccaceae</taxon>
        <taxon>Pseudogemmobacter</taxon>
    </lineage>
</organism>